<keyword evidence="3" id="KW-1185">Reference proteome</keyword>
<dbReference type="InterPro" id="IPR035986">
    <property type="entry name" value="PKD_dom_sf"/>
</dbReference>
<organism evidence="2 3">
    <name type="scientific">Pontibacter virosus</name>
    <dbReference type="NCBI Taxonomy" id="1765052"/>
    <lineage>
        <taxon>Bacteria</taxon>
        <taxon>Pseudomonadati</taxon>
        <taxon>Bacteroidota</taxon>
        <taxon>Cytophagia</taxon>
        <taxon>Cytophagales</taxon>
        <taxon>Hymenobacteraceae</taxon>
        <taxon>Pontibacter</taxon>
    </lineage>
</organism>
<name>A0A2U1AZ28_9BACT</name>
<feature type="domain" description="Ig-like" evidence="1">
    <location>
        <begin position="722"/>
        <end position="807"/>
    </location>
</feature>
<dbReference type="InterPro" id="IPR013783">
    <property type="entry name" value="Ig-like_fold"/>
</dbReference>
<dbReference type="SUPFAM" id="SSF49299">
    <property type="entry name" value="PKD domain"/>
    <property type="match status" value="1"/>
</dbReference>
<dbReference type="InterPro" id="IPR026444">
    <property type="entry name" value="Secre_tail"/>
</dbReference>
<dbReference type="SUPFAM" id="SSF81296">
    <property type="entry name" value="E set domains"/>
    <property type="match status" value="1"/>
</dbReference>
<dbReference type="SUPFAM" id="SSF117074">
    <property type="entry name" value="Hypothetical protein PA1324"/>
    <property type="match status" value="1"/>
</dbReference>
<evidence type="ECO:0000313" key="2">
    <source>
        <dbReference type="EMBL" id="PVY41678.1"/>
    </source>
</evidence>
<reference evidence="2 3" key="1">
    <citation type="submission" date="2018-04" db="EMBL/GenBank/DDBJ databases">
        <title>Genomic Encyclopedia of Type Strains, Phase IV (KMG-IV): sequencing the most valuable type-strain genomes for metagenomic binning, comparative biology and taxonomic classification.</title>
        <authorList>
            <person name="Goeker M."/>
        </authorList>
    </citation>
    <scope>NUCLEOTIDE SEQUENCE [LARGE SCALE GENOMIC DNA]</scope>
    <source>
        <strain evidence="2 3">DSM 100231</strain>
    </source>
</reference>
<evidence type="ECO:0000259" key="1">
    <source>
        <dbReference type="PROSITE" id="PS50835"/>
    </source>
</evidence>
<comment type="caution">
    <text evidence="2">The sequence shown here is derived from an EMBL/GenBank/DDBJ whole genome shotgun (WGS) entry which is preliminary data.</text>
</comment>
<dbReference type="InterPro" id="IPR044023">
    <property type="entry name" value="Ig_7"/>
</dbReference>
<dbReference type="Pfam" id="PF19081">
    <property type="entry name" value="Ig_7"/>
    <property type="match status" value="5"/>
</dbReference>
<evidence type="ECO:0000313" key="3">
    <source>
        <dbReference type="Proteomes" id="UP000245466"/>
    </source>
</evidence>
<protein>
    <recommendedName>
        <fullName evidence="1">Ig-like domain-containing protein</fullName>
    </recommendedName>
</protein>
<gene>
    <name evidence="2" type="ORF">C8E01_10449</name>
</gene>
<dbReference type="EMBL" id="QEKI01000004">
    <property type="protein sequence ID" value="PVY41678.1"/>
    <property type="molecule type" value="Genomic_DNA"/>
</dbReference>
<dbReference type="Gene3D" id="2.60.40.10">
    <property type="entry name" value="Immunoglobulins"/>
    <property type="match status" value="3"/>
</dbReference>
<dbReference type="OrthoDB" id="842906at2"/>
<sequence length="2926" mass="300008">MRKNFTQLITKVNSIKWRPQIVGLLLLFLMLVSQTAVGQTVSSISPTCKTAGEGDFVLTINGSDFNGNPIVTFNGTTVSFTVSSNNTVITAQIPATLIATAGNYEVRVTKGNTSSSRNLLVAPRTNAGSITTSQTNVCEGSQGVIYSIAAVAGAQSYSWTVPSGATIVSGATTNQITVNFGTNASSGTVTVAARNACGTLGTTSTLSVTVNPLPTAPTTTSNSRCGTGIVQLSASGAPTDGSYRWYTSGGTVISGATAATYTTPSISTTTSYWVSTVSAAGCESVSRTEVVATINAIPDAPTTTSNSRCGAGIVELSASSPLSNVSYRWYTVSSGGTAISNVTGPTYSPNLTTTTTYWVSVVSAAGCESTSRTAVTATVNEVPLAPSTTSDDRCGAGTVTLSASGTPSGGSYRWYTLANGGTAITGATGATYSPNVTETTTYYVSAVSAADCEGPRTAVIATVNPVPTVQITNPEAVCTPSTVNLQAATVTAGSTSGLTYTYWRDAGATLILLNPDQVSTSGTYYIKGTTPEGCFDIKPVAVVVNQTPNAPTLANTPNEICGSGTTQLSVSGTPTGGRYQWYTSETGATAIAGAESSTYTTPTISVTTTYYVSSISAEGCESATRTAVTAVVNPIPGAATVSTPEARCGAGPVSMTATEGTNANSARWYSAANGGTLLFTGLTYAPTNVSATTTFYVSSYNTETGCESTTRTAVTATVITPPTVTATTTTPTTFCVGGSVMLSAQVSPATPEQGNYTYQWRKNGINITSTGATNATFTATETGDYTVVVSTNVGGCVSAPSNQVTVTVLPQPTASVSGGNQAKCIGANNSTSFTVSGTFANGNAQWTSSNSSFSIQNPSYNTTTGIATATVVATGTGSSTIKLTTSNANASCNDASSEITLTVNPLPVASIVPTGPTTFCEGEYVVLEATEAPVGQTYSYEWFINNGSQVIGTDQTYEASVTGSYTVRITTQAGCSATSSPIAVKVDQLTVATVSVTGATTFCEGGSVRLDAVKAPSGQTAYAYQWYRGNETVGTNSSTYIAEATGEYYVVVSAQGCDKTSDIISVTVLPQPTASITAPAESARTVCQDTDGVTTFTVSGTFSGGEAAWTSSNSSFVISGRNDVLNSSTGITTSTITVTVSGVLTSTISSTINLRTTNPAASCAPANSSISLTVNPIPIATITPSSDTEFCAGNSITLTASEGSSYLWSTGATTRVITVSISGDYSVTVTNSSGCSITSPVTAVKVNPLPEVTLAAFEPVCKDQEAFTLSGGLPAGGTYTINGVVVTEFNPASFTVGNHTIVYTYTDGNNCSASASQTIQVKAVPVVTLAAFADRCIDAGPLTLTGGSPTGGTYSGTGVTNGVFNPATAGVGVHTITYSYTENGCTKTATNTIEVTPTPVVTLAAFNNVCVNATAFALTGGMPAGGTYSGTGVSNGQFNPAAAGVGPHTITYTYSENGCTRSATNTITVNPLPTASAGTYGAQCVGAGNQTVFNLTGGSISNGTPTWAFVSGTNGATATIANANTMSPTVTVTGTGAVTIRLTAASDQTPGCTPSATSETTLTVNALPVVSITSPVNDSYCTAQGSIPLTGNPTGGSFTVNGVTATSFNPSTLGAGSYTIIYTYTNSSGCTNTATKSVIVFPTPTVDAIANRTHCNTESGTAINFGSSVTGSTYRWTSTVDVGFGTGGTGNILAYTAKNTGATAVTATVSVWATTANDCESSVRTFTVTVNPTPTVNSITNRVHCNSDAGTSITFGGSVSGAEYAWTSTADVGFGTSGTGNIGAYTAKNTGTTAVTATVTVRATANNCQGPAQTFSVTVNPTPVATFSGVTDGQVVLSDGGNITLIPTVTGGAFSIVAPSGTTGLTAGGVLTPCTALGTETEKEITIRYTVSPSSNGVTCTAYEEKKVVLKRSKYVVVIEAVPFPTCRGQNTTYRAVVYKDPESVTYPYLVNDDGQPVDNSGNLLGANTYPIPNPNYPFPANAPQILKDNAYRYYQPIVKGGVRVNDGNNASNFTYRWTKNFDVYPFGNTVEAGNAGLSSEDYYAVSITAGPANSCITPITTGGMWSNRTYTAAPINYVVDLAADRTTICQGGSVTMTANLDAAFGFWEDIELTLYWMHRRGTTITELDATVYNTGNTVQYTTTGPSGGLQSGDVLYVEFSSVIDKQNDVNSKCSRGFTTNEVAITVVGTQTMAGGGAFCAGGAGVPVSIAGSQQNVFYQLKRDGVAVGTPRAGTGNGISFGNQTVAGAYTVEALAATGETACLTYGPVNVYVTPLPVVQTLNGGGAYCAGGAGVPVTLVNSQTGVKYQLRRTVNGTTSNVGLEVLGSDGQPIPFGNQTVAGIYSVLATTLPSTGTIAACPQTMGSVTVTVNPLPLAQTLTGGGSYCAGGAGMPVGLQSSQSGITYRLKDATGQVVATMTGTGSAISFGSFPAGSYTAEAENGTTTCSNAMTGSITVTEIALPTVYSMTGGGSYCADINGVPVGLGGSQIGINYQLRRTVGSTTENVGSPVAGTGSTISFGNQTEAGTYSILATTVATPGCPQEMGSVDVTINALPLADRIVNNQSYCSLVSNGARIVMENPEAGVTYQLVGTDPPRSFSTDANGNLSIDEVPAGTYTIQGVNNVTGCTTPSVGTVTVTDTRAITDVIGEMTYKWVGADKWELTALPETTNPSTAIPADAIYEWYVKEPGEGTVFELYTKGESKTIIVTGLPQGTEIVARVSLIDGMCQLVQFVPGEIIPLPVELLYFNATKRGSDVVLDWATASELDNKGFEVQVSSDAKNFRALGFVESKVNTTSLKQLYTFVDKENGKQGVRYYRLKQVDLDGTFEIFNIRAVHFDEVSANKVKAYPNPFHSEVELSIDAELDGELQITVTTATGQQLLQRTVQVAKGTNIEKLTLDPNLPRGVYIISTRMGDFNNHFKLLKQ</sequence>
<dbReference type="PROSITE" id="PS50835">
    <property type="entry name" value="IG_LIKE"/>
    <property type="match status" value="1"/>
</dbReference>
<accession>A0A2U1AZ28</accession>
<dbReference type="InterPro" id="IPR045829">
    <property type="entry name" value="PKD_6"/>
</dbReference>
<dbReference type="Proteomes" id="UP000245466">
    <property type="component" value="Unassembled WGS sequence"/>
</dbReference>
<dbReference type="NCBIfam" id="TIGR04183">
    <property type="entry name" value="Por_Secre_tail"/>
    <property type="match status" value="1"/>
</dbReference>
<dbReference type="InterPro" id="IPR014756">
    <property type="entry name" value="Ig_E-set"/>
</dbReference>
<proteinExistence type="predicted"/>
<dbReference type="RefSeq" id="WP_133242740.1">
    <property type="nucleotide sequence ID" value="NZ_QEKI01000004.1"/>
</dbReference>
<dbReference type="Pfam" id="PF19408">
    <property type="entry name" value="PKD_6"/>
    <property type="match status" value="1"/>
</dbReference>
<dbReference type="InterPro" id="IPR036179">
    <property type="entry name" value="Ig-like_dom_sf"/>
</dbReference>
<dbReference type="InterPro" id="IPR007110">
    <property type="entry name" value="Ig-like_dom"/>
</dbReference>
<dbReference type="SUPFAM" id="SSF48726">
    <property type="entry name" value="Immunoglobulin"/>
    <property type="match status" value="1"/>
</dbReference>